<dbReference type="Proteomes" id="UP000000763">
    <property type="component" value="Chromosome 3"/>
</dbReference>
<protein>
    <submittedName>
        <fullName evidence="2">Uncharacterized protein</fullName>
    </submittedName>
</protein>
<proteinExistence type="predicted"/>
<keyword evidence="1" id="KW-0732">Signal</keyword>
<dbReference type="AlphaFoldDB" id="Q10E84"/>
<feature type="signal peptide" evidence="1">
    <location>
        <begin position="1"/>
        <end position="30"/>
    </location>
</feature>
<name>Q10E84_ORYSJ</name>
<evidence type="ECO:0000313" key="3">
    <source>
        <dbReference type="Proteomes" id="UP000000763"/>
    </source>
</evidence>
<organism evidence="2 3">
    <name type="scientific">Oryza sativa subsp. japonica</name>
    <name type="common">Rice</name>
    <dbReference type="NCBI Taxonomy" id="39947"/>
    <lineage>
        <taxon>Eukaryota</taxon>
        <taxon>Viridiplantae</taxon>
        <taxon>Streptophyta</taxon>
        <taxon>Embryophyta</taxon>
        <taxon>Tracheophyta</taxon>
        <taxon>Spermatophyta</taxon>
        <taxon>Magnoliopsida</taxon>
        <taxon>Liliopsida</taxon>
        <taxon>Poales</taxon>
        <taxon>Poaceae</taxon>
        <taxon>BOP clade</taxon>
        <taxon>Oryzoideae</taxon>
        <taxon>Oryzeae</taxon>
        <taxon>Oryzinae</taxon>
        <taxon>Oryza</taxon>
        <taxon>Oryza sativa</taxon>
    </lineage>
</organism>
<sequence>MSASTPPLSFSPFFLLFPSFPLSFLPVDHADYSGGRRMEAGARWCSDSLARRWAKAAGGVRAPPTPTLAKAERRQAPLGLSDLEAAAGLANLALLRPFCSTTALRQRGDSGGQGGRWQVTSTTALGMELWAGMAQRLVTAAAAHDDDDLDRGTNLRFVRVTAMLGGGGGGWWPRRCQPRQVVVQTSVALSWPVCPPVRPRPMRSSCWWVVGRERKDGTRSSGGIHLWLVEEAGYIWPTGGSIWTAG</sequence>
<evidence type="ECO:0000313" key="2">
    <source>
        <dbReference type="EMBL" id="AAM97164.1"/>
    </source>
</evidence>
<reference evidence="3" key="2">
    <citation type="journal article" date="2008" name="Nucleic Acids Res.">
        <title>The rice annotation project database (RAP-DB): 2008 update.</title>
        <authorList>
            <consortium name="The rice annotation project (RAP)"/>
        </authorList>
    </citation>
    <scope>GENOME REANNOTATION</scope>
    <source>
        <strain evidence="3">cv. Nipponbare</strain>
    </source>
</reference>
<reference evidence="3" key="1">
    <citation type="journal article" date="2005" name="Nature">
        <title>The map-based sequence of the rice genome.</title>
        <authorList>
            <consortium name="International rice genome sequencing project (IRGSP)"/>
            <person name="Matsumoto T."/>
            <person name="Wu J."/>
            <person name="Kanamori H."/>
            <person name="Katayose Y."/>
            <person name="Fujisawa M."/>
            <person name="Namiki N."/>
            <person name="Mizuno H."/>
            <person name="Yamamoto K."/>
            <person name="Antonio B.A."/>
            <person name="Baba T."/>
            <person name="Sakata K."/>
            <person name="Nagamura Y."/>
            <person name="Aoki H."/>
            <person name="Arikawa K."/>
            <person name="Arita K."/>
            <person name="Bito T."/>
            <person name="Chiden Y."/>
            <person name="Fujitsuka N."/>
            <person name="Fukunaka R."/>
            <person name="Hamada M."/>
            <person name="Harada C."/>
            <person name="Hayashi A."/>
            <person name="Hijishita S."/>
            <person name="Honda M."/>
            <person name="Hosokawa S."/>
            <person name="Ichikawa Y."/>
            <person name="Idonuma A."/>
            <person name="Iijima M."/>
            <person name="Ikeda M."/>
            <person name="Ikeno M."/>
            <person name="Ito K."/>
            <person name="Ito S."/>
            <person name="Ito T."/>
            <person name="Ito Y."/>
            <person name="Ito Y."/>
            <person name="Iwabuchi A."/>
            <person name="Kamiya K."/>
            <person name="Karasawa W."/>
            <person name="Kurita K."/>
            <person name="Katagiri S."/>
            <person name="Kikuta A."/>
            <person name="Kobayashi H."/>
            <person name="Kobayashi N."/>
            <person name="Machita K."/>
            <person name="Maehara T."/>
            <person name="Masukawa M."/>
            <person name="Mizubayashi T."/>
            <person name="Mukai Y."/>
            <person name="Nagasaki H."/>
            <person name="Nagata Y."/>
            <person name="Naito S."/>
            <person name="Nakashima M."/>
            <person name="Nakama Y."/>
            <person name="Nakamichi Y."/>
            <person name="Nakamura M."/>
            <person name="Meguro A."/>
            <person name="Negishi M."/>
            <person name="Ohta I."/>
            <person name="Ohta T."/>
            <person name="Okamoto M."/>
            <person name="Ono N."/>
            <person name="Saji S."/>
            <person name="Sakaguchi M."/>
            <person name="Sakai K."/>
            <person name="Shibata M."/>
            <person name="Shimokawa T."/>
            <person name="Song J."/>
            <person name="Takazaki Y."/>
            <person name="Terasawa K."/>
            <person name="Tsugane M."/>
            <person name="Tsuji K."/>
            <person name="Ueda S."/>
            <person name="Waki K."/>
            <person name="Yamagata H."/>
            <person name="Yamamoto M."/>
            <person name="Yamamoto S."/>
            <person name="Yamane H."/>
            <person name="Yoshiki S."/>
            <person name="Yoshihara R."/>
            <person name="Yukawa K."/>
            <person name="Zhong H."/>
            <person name="Yano M."/>
            <person name="Yuan Q."/>
            <person name="Ouyang S."/>
            <person name="Liu J."/>
            <person name="Jones K.M."/>
            <person name="Gansberger K."/>
            <person name="Moffat K."/>
            <person name="Hill J."/>
            <person name="Bera J."/>
            <person name="Fadrosh D."/>
            <person name="Jin S."/>
            <person name="Johri S."/>
            <person name="Kim M."/>
            <person name="Overton L."/>
            <person name="Reardon M."/>
            <person name="Tsitrin T."/>
            <person name="Vuong H."/>
            <person name="Weaver B."/>
            <person name="Ciecko A."/>
            <person name="Tallon L."/>
            <person name="Jackson J."/>
            <person name="Pai G."/>
            <person name="Aken S.V."/>
            <person name="Utterback T."/>
            <person name="Reidmuller S."/>
            <person name="Feldblyum T."/>
            <person name="Hsiao J."/>
            <person name="Zismann V."/>
            <person name="Iobst S."/>
            <person name="de Vazeille A.R."/>
            <person name="Buell C.R."/>
            <person name="Ying K."/>
            <person name="Li Y."/>
            <person name="Lu T."/>
            <person name="Huang Y."/>
            <person name="Zhao Q."/>
            <person name="Feng Q."/>
            <person name="Zhang L."/>
            <person name="Zhu J."/>
            <person name="Weng Q."/>
            <person name="Mu J."/>
            <person name="Lu Y."/>
            <person name="Fan D."/>
            <person name="Liu Y."/>
            <person name="Guan J."/>
            <person name="Zhang Y."/>
            <person name="Yu S."/>
            <person name="Liu X."/>
            <person name="Zhang Y."/>
            <person name="Hong G."/>
            <person name="Han B."/>
            <person name="Choisne N."/>
            <person name="Demange N."/>
            <person name="Orjeda G."/>
            <person name="Samain S."/>
            <person name="Cattolico L."/>
            <person name="Pelletier E."/>
            <person name="Couloux A."/>
            <person name="Segurens B."/>
            <person name="Wincker P."/>
            <person name="D'Hont A."/>
            <person name="Scarpelli C."/>
            <person name="Weissenbach J."/>
            <person name="Salanoubat M."/>
            <person name="Quetier F."/>
            <person name="Yu Y."/>
            <person name="Kim H.R."/>
            <person name="Rambo T."/>
            <person name="Currie J."/>
            <person name="Collura K."/>
            <person name="Luo M."/>
            <person name="Yang T."/>
            <person name="Ammiraju J.S.S."/>
            <person name="Engler F."/>
            <person name="Soderlund C."/>
            <person name="Wing R.A."/>
            <person name="Palmer L.E."/>
            <person name="de la Bastide M."/>
            <person name="Spiegel L."/>
            <person name="Nascimento L."/>
            <person name="Zutavern T."/>
            <person name="O'Shaughnessy A."/>
            <person name="Dike S."/>
            <person name="Dedhia N."/>
            <person name="Preston R."/>
            <person name="Balija V."/>
            <person name="McCombie W.R."/>
            <person name="Chow T."/>
            <person name="Chen H."/>
            <person name="Chung M."/>
            <person name="Chen C."/>
            <person name="Shaw J."/>
            <person name="Wu H."/>
            <person name="Hsiao K."/>
            <person name="Chao Y."/>
            <person name="Chu M."/>
            <person name="Cheng C."/>
            <person name="Hour A."/>
            <person name="Lee P."/>
            <person name="Lin S."/>
            <person name="Lin Y."/>
            <person name="Liou J."/>
            <person name="Liu S."/>
            <person name="Hsing Y."/>
            <person name="Raghuvanshi S."/>
            <person name="Mohanty A."/>
            <person name="Bharti A.K."/>
            <person name="Gaur A."/>
            <person name="Gupta V."/>
            <person name="Kumar D."/>
            <person name="Ravi V."/>
            <person name="Vij S."/>
            <person name="Kapur A."/>
            <person name="Khurana P."/>
            <person name="Khurana P."/>
            <person name="Khurana J.P."/>
            <person name="Tyagi A.K."/>
            <person name="Gaikwad K."/>
            <person name="Singh A."/>
            <person name="Dalal V."/>
            <person name="Srivastava S."/>
            <person name="Dixit A."/>
            <person name="Pal A.K."/>
            <person name="Ghazi I.A."/>
            <person name="Yadav M."/>
            <person name="Pandit A."/>
            <person name="Bhargava A."/>
            <person name="Sureshbabu K."/>
            <person name="Batra K."/>
            <person name="Sharma T.R."/>
            <person name="Mohapatra T."/>
            <person name="Singh N.K."/>
            <person name="Messing J."/>
            <person name="Nelson A.B."/>
            <person name="Fuks G."/>
            <person name="Kavchok S."/>
            <person name="Keizer G."/>
            <person name="Linton E."/>
            <person name="Llaca V."/>
            <person name="Song R."/>
            <person name="Tanyolac B."/>
            <person name="Young S."/>
            <person name="Ho-Il K."/>
            <person name="Hahn J.H."/>
            <person name="Sangsakoo G."/>
            <person name="Vanavichit A."/>
            <person name="de Mattos Luiz.A.T."/>
            <person name="Zimmer P.D."/>
            <person name="Malone G."/>
            <person name="Dellagostin O."/>
            <person name="de Oliveira A.C."/>
            <person name="Bevan M."/>
            <person name="Bancroft I."/>
            <person name="Minx P."/>
            <person name="Cordum H."/>
            <person name="Wilson R."/>
            <person name="Cheng Z."/>
            <person name="Jin W."/>
            <person name="Jiang J."/>
            <person name="Leong S.A."/>
            <person name="Iwama H."/>
            <person name="Gojobori T."/>
            <person name="Itoh T."/>
            <person name="Niimura Y."/>
            <person name="Fujii Y."/>
            <person name="Habara T."/>
            <person name="Sakai H."/>
            <person name="Sato Y."/>
            <person name="Wilson G."/>
            <person name="Kumar K."/>
            <person name="McCouch S."/>
            <person name="Juretic N."/>
            <person name="Hoen D."/>
            <person name="Wright S."/>
            <person name="Bruskiewich R."/>
            <person name="Bureau T."/>
            <person name="Miyao A."/>
            <person name="Hirochika H."/>
            <person name="Nishikawa T."/>
            <person name="Kadowaki K."/>
            <person name="Sugiura M."/>
            <person name="Burr B."/>
            <person name="Sasaki T."/>
        </authorList>
    </citation>
    <scope>NUCLEOTIDE SEQUENCE [LARGE SCALE GENOMIC DNA]</scope>
    <source>
        <strain evidence="3">cv. Nipponbare</strain>
    </source>
</reference>
<feature type="chain" id="PRO_5024357405" evidence="1">
    <location>
        <begin position="31"/>
        <end position="246"/>
    </location>
</feature>
<dbReference type="EMBL" id="AC091775">
    <property type="protein sequence ID" value="AAM97164.1"/>
    <property type="molecule type" value="Genomic_DNA"/>
</dbReference>
<gene>
    <name evidence="2" type="ordered locus">Os03g49780</name>
</gene>
<evidence type="ECO:0000256" key="1">
    <source>
        <dbReference type="SAM" id="SignalP"/>
    </source>
</evidence>
<accession>Q10E84</accession>